<dbReference type="GeneID" id="71853926"/>
<dbReference type="EMBL" id="JBHSDJ010000029">
    <property type="protein sequence ID" value="MFC4247283.1"/>
    <property type="molecule type" value="Genomic_DNA"/>
</dbReference>
<evidence type="ECO:0000313" key="2">
    <source>
        <dbReference type="Proteomes" id="UP001595821"/>
    </source>
</evidence>
<accession>A0ABD5NYW4</accession>
<dbReference type="AlphaFoldDB" id="A0ABD5NYW4"/>
<evidence type="ECO:0000313" key="1">
    <source>
        <dbReference type="EMBL" id="MFC4247283.1"/>
    </source>
</evidence>
<proteinExistence type="predicted"/>
<gene>
    <name evidence="1" type="ORF">ACFOZ7_09780</name>
</gene>
<sequence>MPADPILGERETLDSEKHLTVCYELHHVLLPELAEMRLVEFGRFEDEIRRGT</sequence>
<name>A0ABD5NYW4_9EURY</name>
<dbReference type="RefSeq" id="WP_246965909.1">
    <property type="nucleotide sequence ID" value="NZ_CP095397.1"/>
</dbReference>
<dbReference type="Proteomes" id="UP001595821">
    <property type="component" value="Unassembled WGS sequence"/>
</dbReference>
<reference evidence="1 2" key="1">
    <citation type="journal article" date="2014" name="Int. J. Syst. Evol. Microbiol.">
        <title>Complete genome sequence of Corynebacterium casei LMG S-19264T (=DSM 44701T), isolated from a smear-ripened cheese.</title>
        <authorList>
            <consortium name="US DOE Joint Genome Institute (JGI-PGF)"/>
            <person name="Walter F."/>
            <person name="Albersmeier A."/>
            <person name="Kalinowski J."/>
            <person name="Ruckert C."/>
        </authorList>
    </citation>
    <scope>NUCLEOTIDE SEQUENCE [LARGE SCALE GENOMIC DNA]</scope>
    <source>
        <strain evidence="1 2">IBRC-M 10912</strain>
    </source>
</reference>
<organism evidence="1 2">
    <name type="scientific">Natribaculum luteum</name>
    <dbReference type="NCBI Taxonomy" id="1586232"/>
    <lineage>
        <taxon>Archaea</taxon>
        <taxon>Methanobacteriati</taxon>
        <taxon>Methanobacteriota</taxon>
        <taxon>Stenosarchaea group</taxon>
        <taxon>Halobacteria</taxon>
        <taxon>Halobacteriales</taxon>
        <taxon>Natrialbaceae</taxon>
        <taxon>Natribaculum</taxon>
    </lineage>
</organism>
<protein>
    <submittedName>
        <fullName evidence="1">Uncharacterized protein</fullName>
    </submittedName>
</protein>
<comment type="caution">
    <text evidence="1">The sequence shown here is derived from an EMBL/GenBank/DDBJ whole genome shotgun (WGS) entry which is preliminary data.</text>
</comment>